<protein>
    <submittedName>
        <fullName evidence="2">Copper chaperone PCu(A)C</fullName>
    </submittedName>
</protein>
<dbReference type="InterPro" id="IPR036182">
    <property type="entry name" value="PCuAC_sf"/>
</dbReference>
<accession>A0A3N0VGA9</accession>
<dbReference type="RefSeq" id="WP_123210765.1">
    <property type="nucleotide sequence ID" value="NZ_RJVO01000002.1"/>
</dbReference>
<dbReference type="EMBL" id="RJVO01000002">
    <property type="protein sequence ID" value="ROH91721.1"/>
    <property type="molecule type" value="Genomic_DNA"/>
</dbReference>
<organism evidence="2 3">
    <name type="scientific">Stagnimonas aquatica</name>
    <dbReference type="NCBI Taxonomy" id="2689987"/>
    <lineage>
        <taxon>Bacteria</taxon>
        <taxon>Pseudomonadati</taxon>
        <taxon>Pseudomonadota</taxon>
        <taxon>Gammaproteobacteria</taxon>
        <taxon>Nevskiales</taxon>
        <taxon>Nevskiaceae</taxon>
        <taxon>Stagnimonas</taxon>
    </lineage>
</organism>
<comment type="caution">
    <text evidence="2">The sequence shown here is derived from an EMBL/GenBank/DDBJ whole genome shotgun (WGS) entry which is preliminary data.</text>
</comment>
<dbReference type="Pfam" id="PF04314">
    <property type="entry name" value="PCuAC"/>
    <property type="match status" value="1"/>
</dbReference>
<dbReference type="SUPFAM" id="SSF110087">
    <property type="entry name" value="DR1885-like metal-binding protein"/>
    <property type="match status" value="1"/>
</dbReference>
<dbReference type="InterPro" id="IPR058248">
    <property type="entry name" value="Lxx211020-like"/>
</dbReference>
<dbReference type="InParanoid" id="A0A3N0VGA9"/>
<keyword evidence="1" id="KW-0732">Signal</keyword>
<reference evidence="2 3" key="1">
    <citation type="submission" date="2018-10" db="EMBL/GenBank/DDBJ databases">
        <authorList>
            <person name="Chen W.-M."/>
        </authorList>
    </citation>
    <scope>NUCLEOTIDE SEQUENCE [LARGE SCALE GENOMIC DNA]</scope>
    <source>
        <strain evidence="2 3">THS-13</strain>
    </source>
</reference>
<dbReference type="PANTHER" id="PTHR36302:SF1">
    <property type="entry name" value="COPPER CHAPERONE PCU(A)C"/>
    <property type="match status" value="1"/>
</dbReference>
<dbReference type="Proteomes" id="UP000282106">
    <property type="component" value="Unassembled WGS sequence"/>
</dbReference>
<dbReference type="InterPro" id="IPR007410">
    <property type="entry name" value="LpqE-like"/>
</dbReference>
<keyword evidence="3" id="KW-1185">Reference proteome</keyword>
<proteinExistence type="predicted"/>
<dbReference type="AlphaFoldDB" id="A0A3N0VGA9"/>
<evidence type="ECO:0000313" key="2">
    <source>
        <dbReference type="EMBL" id="ROH91721.1"/>
    </source>
</evidence>
<feature type="signal peptide" evidence="1">
    <location>
        <begin position="1"/>
        <end position="20"/>
    </location>
</feature>
<feature type="chain" id="PRO_5018170878" evidence="1">
    <location>
        <begin position="21"/>
        <end position="153"/>
    </location>
</feature>
<sequence>MRNLRSLFLALLLSPALLGAAPATTLRVEQAYSYATPAPGITAGGFLTIVNPGAADRLLGAESPAVGRVEIHEMSMAGGVMRMRALTEGLAVPAQGQLRLAPGGYHLMLIEPKQALSLGAKLPLVLRFEKAGRVEVELEVRSRDADAHSHAGH</sequence>
<dbReference type="Gene3D" id="2.60.40.1890">
    <property type="entry name" value="PCu(A)C copper chaperone"/>
    <property type="match status" value="1"/>
</dbReference>
<evidence type="ECO:0000313" key="3">
    <source>
        <dbReference type="Proteomes" id="UP000282106"/>
    </source>
</evidence>
<gene>
    <name evidence="2" type="ORF">ED208_04865</name>
</gene>
<name>A0A3N0VGA9_9GAMM</name>
<evidence type="ECO:0000256" key="1">
    <source>
        <dbReference type="SAM" id="SignalP"/>
    </source>
</evidence>
<dbReference type="PANTHER" id="PTHR36302">
    <property type="entry name" value="BLR7088 PROTEIN"/>
    <property type="match status" value="1"/>
</dbReference>